<dbReference type="STRING" id="1548.CSCA_4033"/>
<organism evidence="1 2">
    <name type="scientific">Clostridium scatologenes</name>
    <dbReference type="NCBI Taxonomy" id="1548"/>
    <lineage>
        <taxon>Bacteria</taxon>
        <taxon>Bacillati</taxon>
        <taxon>Bacillota</taxon>
        <taxon>Clostridia</taxon>
        <taxon>Eubacteriales</taxon>
        <taxon>Clostridiaceae</taxon>
        <taxon>Clostridium</taxon>
    </lineage>
</organism>
<dbReference type="EMBL" id="CP009933">
    <property type="protein sequence ID" value="AKA71158.1"/>
    <property type="molecule type" value="Genomic_DNA"/>
</dbReference>
<dbReference type="KEGG" id="csq:CSCA_4033"/>
<gene>
    <name evidence="1" type="ORF">CSCA_4033</name>
</gene>
<protein>
    <submittedName>
        <fullName evidence="1">Uncharacterized protein</fullName>
    </submittedName>
</protein>
<name>A0A0E3K2V2_CLOSL</name>
<proteinExistence type="predicted"/>
<dbReference type="Proteomes" id="UP000033115">
    <property type="component" value="Chromosome"/>
</dbReference>
<evidence type="ECO:0000313" key="1">
    <source>
        <dbReference type="EMBL" id="AKA71158.1"/>
    </source>
</evidence>
<accession>A0A0E3K2V2</accession>
<dbReference type="HOGENOM" id="CLU_3287601_0_0_9"/>
<sequence>MLEKIIKSNKCFFINIDVLTTYIKEYFSEYSCVFEIKAKN</sequence>
<keyword evidence="2" id="KW-1185">Reference proteome</keyword>
<reference evidence="1 2" key="1">
    <citation type="journal article" date="2015" name="J. Biotechnol.">
        <title>Complete genome sequence of a malodorant-producing acetogen, Clostridium scatologenes ATCC 25775(T).</title>
        <authorList>
            <person name="Zhu Z."/>
            <person name="Guo T."/>
            <person name="Zheng H."/>
            <person name="Song T."/>
            <person name="Ouyang P."/>
            <person name="Xie J."/>
        </authorList>
    </citation>
    <scope>NUCLEOTIDE SEQUENCE [LARGE SCALE GENOMIC DNA]</scope>
    <source>
        <strain evidence="1 2">ATCC 25775</strain>
    </source>
</reference>
<evidence type="ECO:0000313" key="2">
    <source>
        <dbReference type="Proteomes" id="UP000033115"/>
    </source>
</evidence>
<dbReference type="AlphaFoldDB" id="A0A0E3K2V2"/>